<dbReference type="GO" id="GO:0015288">
    <property type="term" value="F:porin activity"/>
    <property type="evidence" value="ECO:0007669"/>
    <property type="project" value="UniProtKB-KW"/>
</dbReference>
<dbReference type="GO" id="GO:0015159">
    <property type="term" value="F:polysaccharide transmembrane transporter activity"/>
    <property type="evidence" value="ECO:0007669"/>
    <property type="project" value="InterPro"/>
</dbReference>
<dbReference type="GO" id="GO:0009279">
    <property type="term" value="C:cell outer membrane"/>
    <property type="evidence" value="ECO:0007669"/>
    <property type="project" value="UniProtKB-SubCell"/>
</dbReference>
<dbReference type="RefSeq" id="WP_184684273.1">
    <property type="nucleotide sequence ID" value="NZ_JACHLL010000005.1"/>
</dbReference>
<evidence type="ECO:0000256" key="5">
    <source>
        <dbReference type="ARBA" id="ARBA00022597"/>
    </source>
</evidence>
<keyword evidence="9" id="KW-0406">Ion transport</keyword>
<protein>
    <submittedName>
        <fullName evidence="18">Polysaccharide export outer membrane protein</fullName>
    </submittedName>
</protein>
<evidence type="ECO:0000256" key="3">
    <source>
        <dbReference type="ARBA" id="ARBA00022448"/>
    </source>
</evidence>
<keyword evidence="7 15" id="KW-0732">Signal</keyword>
<keyword evidence="8" id="KW-0625">Polysaccharide transport</keyword>
<evidence type="ECO:0000256" key="4">
    <source>
        <dbReference type="ARBA" id="ARBA00022452"/>
    </source>
</evidence>
<evidence type="ECO:0000256" key="6">
    <source>
        <dbReference type="ARBA" id="ARBA00022692"/>
    </source>
</evidence>
<accession>A0A7X0BVK7</accession>
<dbReference type="Pfam" id="PF02563">
    <property type="entry name" value="Poly_export"/>
    <property type="match status" value="1"/>
</dbReference>
<comment type="subcellular location">
    <subcellularLocation>
        <location evidence="1">Cell outer membrane</location>
        <topology evidence="1">Multi-pass membrane protein</topology>
    </subcellularLocation>
</comment>
<reference evidence="18 19" key="1">
    <citation type="submission" date="2020-08" db="EMBL/GenBank/DDBJ databases">
        <title>Functional genomics of gut bacteria from endangered species of beetles.</title>
        <authorList>
            <person name="Carlos-Shanley C."/>
        </authorList>
    </citation>
    <scope>NUCLEOTIDE SEQUENCE [LARGE SCALE GENOMIC DNA]</scope>
    <source>
        <strain evidence="18 19">S00202</strain>
    </source>
</reference>
<feature type="chain" id="PRO_5030870330" evidence="15">
    <location>
        <begin position="20"/>
        <end position="183"/>
    </location>
</feature>
<keyword evidence="6" id="KW-0812">Transmembrane</keyword>
<dbReference type="Pfam" id="PF22461">
    <property type="entry name" value="SLBB_2"/>
    <property type="match status" value="1"/>
</dbReference>
<keyword evidence="4" id="KW-1134">Transmembrane beta strand</keyword>
<dbReference type="Proteomes" id="UP000557193">
    <property type="component" value="Unassembled WGS sequence"/>
</dbReference>
<evidence type="ECO:0000256" key="14">
    <source>
        <dbReference type="ARBA" id="ARBA00023288"/>
    </source>
</evidence>
<evidence type="ECO:0000313" key="18">
    <source>
        <dbReference type="EMBL" id="MBB6342630.1"/>
    </source>
</evidence>
<dbReference type="InterPro" id="IPR049712">
    <property type="entry name" value="Poly_export"/>
</dbReference>
<feature type="domain" description="SLBB" evidence="17">
    <location>
        <begin position="103"/>
        <end position="182"/>
    </location>
</feature>
<feature type="signal peptide" evidence="15">
    <location>
        <begin position="1"/>
        <end position="19"/>
    </location>
</feature>
<evidence type="ECO:0000256" key="1">
    <source>
        <dbReference type="ARBA" id="ARBA00004571"/>
    </source>
</evidence>
<proteinExistence type="inferred from homology"/>
<evidence type="ECO:0000256" key="9">
    <source>
        <dbReference type="ARBA" id="ARBA00023065"/>
    </source>
</evidence>
<evidence type="ECO:0000256" key="7">
    <source>
        <dbReference type="ARBA" id="ARBA00022729"/>
    </source>
</evidence>
<evidence type="ECO:0000256" key="15">
    <source>
        <dbReference type="SAM" id="SignalP"/>
    </source>
</evidence>
<dbReference type="InterPro" id="IPR054765">
    <property type="entry name" value="SLBB_dom"/>
</dbReference>
<dbReference type="PANTHER" id="PTHR33619">
    <property type="entry name" value="POLYSACCHARIDE EXPORT PROTEIN GFCE-RELATED"/>
    <property type="match status" value="1"/>
</dbReference>
<dbReference type="Gene3D" id="3.30.1950.10">
    <property type="entry name" value="wza like domain"/>
    <property type="match status" value="1"/>
</dbReference>
<comment type="similarity">
    <text evidence="2">Belongs to the BexD/CtrA/VexA family.</text>
</comment>
<dbReference type="AlphaFoldDB" id="A0A7X0BVK7"/>
<evidence type="ECO:0000256" key="13">
    <source>
        <dbReference type="ARBA" id="ARBA00023237"/>
    </source>
</evidence>
<name>A0A7X0BVK7_9PSED</name>
<dbReference type="PANTHER" id="PTHR33619:SF3">
    <property type="entry name" value="POLYSACCHARIDE EXPORT PROTEIN GFCE-RELATED"/>
    <property type="match status" value="1"/>
</dbReference>
<sequence length="183" mass="19519">MRLLGVLLLSVLGGSAAWAAPEAKDYRLNPGDVIEVSVWREDDLRQELRVLPDGSITFPLVGRIEVAGLQVSDVASAISEKLEQYIPEPNVSVVIAGIEGNVVYVLGKVLKPGPVVMSGPLTVLQVLSLAGGLDKFADEDAIKVVRNRSGAQETLLIAYTDLITARDMSTNMQLQAGDTLVVP</sequence>
<comment type="caution">
    <text evidence="18">The sequence shown here is derived from an EMBL/GenBank/DDBJ whole genome shotgun (WGS) entry which is preliminary data.</text>
</comment>
<keyword evidence="13" id="KW-0998">Cell outer membrane</keyword>
<evidence type="ECO:0000256" key="8">
    <source>
        <dbReference type="ARBA" id="ARBA00023047"/>
    </source>
</evidence>
<keyword evidence="3" id="KW-0813">Transport</keyword>
<keyword evidence="10" id="KW-0626">Porin</keyword>
<keyword evidence="14" id="KW-0449">Lipoprotein</keyword>
<evidence type="ECO:0000259" key="17">
    <source>
        <dbReference type="Pfam" id="PF22461"/>
    </source>
</evidence>
<feature type="domain" description="Polysaccharide export protein N-terminal" evidence="16">
    <location>
        <begin position="21"/>
        <end position="95"/>
    </location>
</feature>
<evidence type="ECO:0000256" key="2">
    <source>
        <dbReference type="ARBA" id="ARBA00009450"/>
    </source>
</evidence>
<dbReference type="EMBL" id="JACHLL010000005">
    <property type="protein sequence ID" value="MBB6342630.1"/>
    <property type="molecule type" value="Genomic_DNA"/>
</dbReference>
<dbReference type="Gene3D" id="3.10.560.10">
    <property type="entry name" value="Outer membrane lipoprotein wza domain like"/>
    <property type="match status" value="1"/>
</dbReference>
<keyword evidence="19" id="KW-1185">Reference proteome</keyword>
<keyword evidence="11" id="KW-0472">Membrane</keyword>
<evidence type="ECO:0000256" key="10">
    <source>
        <dbReference type="ARBA" id="ARBA00023114"/>
    </source>
</evidence>
<dbReference type="InterPro" id="IPR003715">
    <property type="entry name" value="Poly_export_N"/>
</dbReference>
<evidence type="ECO:0000259" key="16">
    <source>
        <dbReference type="Pfam" id="PF02563"/>
    </source>
</evidence>
<keyword evidence="12" id="KW-0564">Palmitate</keyword>
<gene>
    <name evidence="18" type="ORF">HNP49_002812</name>
</gene>
<evidence type="ECO:0000313" key="19">
    <source>
        <dbReference type="Proteomes" id="UP000557193"/>
    </source>
</evidence>
<organism evidence="18 19">
    <name type="scientific">Pseudomonas fluvialis</name>
    <dbReference type="NCBI Taxonomy" id="1793966"/>
    <lineage>
        <taxon>Bacteria</taxon>
        <taxon>Pseudomonadati</taxon>
        <taxon>Pseudomonadota</taxon>
        <taxon>Gammaproteobacteria</taxon>
        <taxon>Pseudomonadales</taxon>
        <taxon>Pseudomonadaceae</taxon>
        <taxon>Pseudomonas</taxon>
    </lineage>
</organism>
<keyword evidence="5" id="KW-0762">Sugar transport</keyword>
<evidence type="ECO:0000256" key="11">
    <source>
        <dbReference type="ARBA" id="ARBA00023136"/>
    </source>
</evidence>
<dbReference type="GO" id="GO:0046930">
    <property type="term" value="C:pore complex"/>
    <property type="evidence" value="ECO:0007669"/>
    <property type="project" value="UniProtKB-KW"/>
</dbReference>
<dbReference type="GO" id="GO:0006811">
    <property type="term" value="P:monoatomic ion transport"/>
    <property type="evidence" value="ECO:0007669"/>
    <property type="project" value="UniProtKB-KW"/>
</dbReference>
<evidence type="ECO:0000256" key="12">
    <source>
        <dbReference type="ARBA" id="ARBA00023139"/>
    </source>
</evidence>